<keyword evidence="3" id="KW-1185">Reference proteome</keyword>
<dbReference type="Proteomes" id="UP000244037">
    <property type="component" value="Unassembled WGS sequence"/>
</dbReference>
<dbReference type="EMBL" id="QAYC01000014">
    <property type="protein sequence ID" value="PTW45193.1"/>
    <property type="molecule type" value="Genomic_DNA"/>
</dbReference>
<proteinExistence type="predicted"/>
<keyword evidence="1" id="KW-1133">Transmembrane helix</keyword>
<protein>
    <submittedName>
        <fullName evidence="2">Uncharacterized protein</fullName>
    </submittedName>
</protein>
<sequence>SNQTASEPRCLSAWLYACQLIVLQVGFGGLLVLPG</sequence>
<comment type="caution">
    <text evidence="2">The sequence shown here is derived from an EMBL/GenBank/DDBJ whole genome shotgun (WGS) entry which is preliminary data.</text>
</comment>
<feature type="transmembrane region" description="Helical" evidence="1">
    <location>
        <begin position="13"/>
        <end position="33"/>
    </location>
</feature>
<evidence type="ECO:0000256" key="1">
    <source>
        <dbReference type="SAM" id="Phobius"/>
    </source>
</evidence>
<gene>
    <name evidence="2" type="ORF">C8N38_1141</name>
</gene>
<organism evidence="2 3">
    <name type="scientific">Rhodovulum kholense</name>
    <dbReference type="NCBI Taxonomy" id="453584"/>
    <lineage>
        <taxon>Bacteria</taxon>
        <taxon>Pseudomonadati</taxon>
        <taxon>Pseudomonadota</taxon>
        <taxon>Alphaproteobacteria</taxon>
        <taxon>Rhodobacterales</taxon>
        <taxon>Paracoccaceae</taxon>
        <taxon>Rhodovulum</taxon>
    </lineage>
</organism>
<keyword evidence="1" id="KW-0812">Transmembrane</keyword>
<dbReference type="AlphaFoldDB" id="A0A8E2VH52"/>
<name>A0A8E2VH52_9RHOB</name>
<feature type="non-terminal residue" evidence="2">
    <location>
        <position position="1"/>
    </location>
</feature>
<evidence type="ECO:0000313" key="3">
    <source>
        <dbReference type="Proteomes" id="UP000244037"/>
    </source>
</evidence>
<accession>A0A8E2VH52</accession>
<keyword evidence="1" id="KW-0472">Membrane</keyword>
<evidence type="ECO:0000313" key="2">
    <source>
        <dbReference type="EMBL" id="PTW45193.1"/>
    </source>
</evidence>
<reference evidence="2 3" key="1">
    <citation type="submission" date="2018-04" db="EMBL/GenBank/DDBJ databases">
        <title>Genomic Encyclopedia of Archaeal and Bacterial Type Strains, Phase II (KMG-II): from individual species to whole genera.</title>
        <authorList>
            <person name="Goeker M."/>
        </authorList>
    </citation>
    <scope>NUCLEOTIDE SEQUENCE [LARGE SCALE GENOMIC DNA]</scope>
    <source>
        <strain evidence="2 3">DSM 19783</strain>
    </source>
</reference>